<dbReference type="Proteomes" id="UP000239326">
    <property type="component" value="Chromosome"/>
</dbReference>
<keyword evidence="2" id="KW-1185">Reference proteome</keyword>
<protein>
    <submittedName>
        <fullName evidence="1">Uncharacterized protein</fullName>
    </submittedName>
</protein>
<evidence type="ECO:0000313" key="2">
    <source>
        <dbReference type="Proteomes" id="UP000239326"/>
    </source>
</evidence>
<dbReference type="EMBL" id="CP027669">
    <property type="protein sequence ID" value="AVO39994.1"/>
    <property type="molecule type" value="Genomic_DNA"/>
</dbReference>
<proteinExistence type="predicted"/>
<sequence length="211" mass="24128">MDLRRHARNRQIELAKSLQGRRAIYLDLKFWIGLRDAEATSGHTPHPYSDLLAALRRTVTEHRAFCPISDSCFLEVFKQSDSATRRKTAALIDELSLGVTIIPFELRVGNEIAHLLHAARTPEQVFPLDQLVWTKLSYALDYFSPPVGMFDKHTARAIEKAFFDHMWTIPLVEIEQHIGDAMSTKDPVHHERLAHTLNQDVAQHAPEIKSF</sequence>
<reference evidence="1 2" key="1">
    <citation type="submission" date="2018-03" db="EMBL/GenBank/DDBJ databases">
        <title>Genome sequencing of Simplicispira sp.</title>
        <authorList>
            <person name="Kim S.-J."/>
            <person name="Heo J."/>
            <person name="Kwon S.-W."/>
        </authorList>
    </citation>
    <scope>NUCLEOTIDE SEQUENCE [LARGE SCALE GENOMIC DNA]</scope>
    <source>
        <strain evidence="1 2">SC1-8</strain>
    </source>
</reference>
<accession>A0A2S0MVS1</accession>
<organism evidence="1 2">
    <name type="scientific">Simplicispira suum</name>
    <dbReference type="NCBI Taxonomy" id="2109915"/>
    <lineage>
        <taxon>Bacteria</taxon>
        <taxon>Pseudomonadati</taxon>
        <taxon>Pseudomonadota</taxon>
        <taxon>Betaproteobacteria</taxon>
        <taxon>Burkholderiales</taxon>
        <taxon>Comamonadaceae</taxon>
        <taxon>Simplicispira</taxon>
    </lineage>
</organism>
<evidence type="ECO:0000313" key="1">
    <source>
        <dbReference type="EMBL" id="AVO39994.1"/>
    </source>
</evidence>
<dbReference type="AlphaFoldDB" id="A0A2S0MVS1"/>
<name>A0A2S0MVS1_9BURK</name>
<gene>
    <name evidence="1" type="ORF">C6571_00575</name>
</gene>
<dbReference type="KEGG" id="simp:C6571_00575"/>